<dbReference type="Gene3D" id="3.20.20.80">
    <property type="entry name" value="Glycosidases"/>
    <property type="match status" value="1"/>
</dbReference>
<dbReference type="PRINTS" id="PR00131">
    <property type="entry name" value="GLHYDRLASE1"/>
</dbReference>
<evidence type="ECO:0008006" key="7">
    <source>
        <dbReference type="Google" id="ProtNLM"/>
    </source>
</evidence>
<keyword evidence="6" id="KW-1185">Reference proteome</keyword>
<evidence type="ECO:0000313" key="5">
    <source>
        <dbReference type="EMBL" id="CAK0837152.1"/>
    </source>
</evidence>
<evidence type="ECO:0000313" key="6">
    <source>
        <dbReference type="Proteomes" id="UP001189429"/>
    </source>
</evidence>
<reference evidence="5" key="1">
    <citation type="submission" date="2023-10" db="EMBL/GenBank/DDBJ databases">
        <authorList>
            <person name="Chen Y."/>
            <person name="Shah S."/>
            <person name="Dougan E. K."/>
            <person name="Thang M."/>
            <person name="Chan C."/>
        </authorList>
    </citation>
    <scope>NUCLEOTIDE SEQUENCE [LARGE SCALE GENOMIC DNA]</scope>
</reference>
<dbReference type="Pfam" id="PF00232">
    <property type="entry name" value="Glyco_hydro_1"/>
    <property type="match status" value="1"/>
</dbReference>
<keyword evidence="2" id="KW-0378">Hydrolase</keyword>
<dbReference type="PANTHER" id="PTHR10353:SF36">
    <property type="entry name" value="LP05116P"/>
    <property type="match status" value="1"/>
</dbReference>
<feature type="region of interest" description="Disordered" evidence="4">
    <location>
        <begin position="733"/>
        <end position="760"/>
    </location>
</feature>
<dbReference type="Proteomes" id="UP001189429">
    <property type="component" value="Unassembled WGS sequence"/>
</dbReference>
<keyword evidence="3" id="KW-0326">Glycosidase</keyword>
<dbReference type="SUPFAM" id="SSF51445">
    <property type="entry name" value="(Trans)glycosidases"/>
    <property type="match status" value="1"/>
</dbReference>
<protein>
    <recommendedName>
        <fullName evidence="7">Beta-glucosidase</fullName>
    </recommendedName>
</protein>
<accession>A0ABN9SXF8</accession>
<organism evidence="5 6">
    <name type="scientific">Prorocentrum cordatum</name>
    <dbReference type="NCBI Taxonomy" id="2364126"/>
    <lineage>
        <taxon>Eukaryota</taxon>
        <taxon>Sar</taxon>
        <taxon>Alveolata</taxon>
        <taxon>Dinophyceae</taxon>
        <taxon>Prorocentrales</taxon>
        <taxon>Prorocentraceae</taxon>
        <taxon>Prorocentrum</taxon>
    </lineage>
</organism>
<gene>
    <name evidence="5" type="ORF">PCOR1329_LOCUS33425</name>
</gene>
<evidence type="ECO:0000256" key="3">
    <source>
        <dbReference type="ARBA" id="ARBA00023295"/>
    </source>
</evidence>
<feature type="compositionally biased region" description="Low complexity" evidence="4">
    <location>
        <begin position="737"/>
        <end position="752"/>
    </location>
</feature>
<dbReference type="PROSITE" id="PS00653">
    <property type="entry name" value="GLYCOSYL_HYDROL_F1_2"/>
    <property type="match status" value="1"/>
</dbReference>
<comment type="similarity">
    <text evidence="1">Belongs to the glycosyl hydrolase 1 family.</text>
</comment>
<evidence type="ECO:0000256" key="2">
    <source>
        <dbReference type="ARBA" id="ARBA00022801"/>
    </source>
</evidence>
<dbReference type="InterPro" id="IPR017853">
    <property type="entry name" value="GH"/>
</dbReference>
<name>A0ABN9SXF8_9DINO</name>
<evidence type="ECO:0000256" key="4">
    <source>
        <dbReference type="SAM" id="MobiDB-lite"/>
    </source>
</evidence>
<evidence type="ECO:0000256" key="1">
    <source>
        <dbReference type="ARBA" id="ARBA00010838"/>
    </source>
</evidence>
<proteinExistence type="inferred from homology"/>
<dbReference type="InterPro" id="IPR001360">
    <property type="entry name" value="Glyco_hydro_1"/>
</dbReference>
<dbReference type="InterPro" id="IPR033132">
    <property type="entry name" value="GH_1_N_CS"/>
</dbReference>
<dbReference type="EMBL" id="CAUYUJ010014047">
    <property type="protein sequence ID" value="CAK0837152.1"/>
    <property type="molecule type" value="Genomic_DNA"/>
</dbReference>
<sequence length="760" mass="83592">MGVHGDFDGNVSFPGVVLDSSEVESAIATNRTVAAATTTTTNTRTTTRTAVTGTSATETTSTVSTTTSCFGYDACPEYPQPYGHGEWPTEYIYSGSFPDGFVWGLGTASYQIEGGYRDGGRGASIWDTFTGANTIGMPGADCGHCCTETPCPVNEGMAAKGATGNVACDHYHLWRSDIALMKSMGLKHYRFSIAWPRIVPTGRVADGINEDGIAFYSNLLDGLIEAGITPWITLYHWDLPQGLLDPPRVNGWWSRDDDGRPNGEILDDWLAYVSVCFERFGDRVKMWFTFNEAWTSSFLGSGMGMAPSIEAFSNQSRDPYVAAHNMIIAHASAVDVYRAKYQKKQGGKIGITNNCDWHEPASDSPWDVAAAARAVDFQLGWFADPIFGGAGDYPQSMRRLLGDRLPEFTEDQKRLVNGSSDFFGLNHYGTGWTSHLNSTSSWDQSWTQDSHDGFVQSQSDWLYGSGWGFRKMVNHIHRRYGHPAIYVTEGGWSLPTTSPKDGVADPQRMMYYANYTAELRRAIYEDGVDVRGYFGWSLMDNFEWAKGYTERFGVTYTDFRFGWDADSPWISDEADERAETPTAGNQRRYRKKSSCWLEALWTSNALADPASFEGCVDAGEFMASFQDSFVGSCVWTVAPSRFKRSRGEGVIDGFQGLVRGSGAGCKGRLLNATFRGGVARVDFGGGKDGPGLLTGYWRRAGEGAVVWEDGRLWRRRPAKHRQALDEVASILRPDPADPAAAPWPSGAPDPAAEGGWVPMK</sequence>
<comment type="caution">
    <text evidence="5">The sequence shown here is derived from an EMBL/GenBank/DDBJ whole genome shotgun (WGS) entry which is preliminary data.</text>
</comment>
<dbReference type="PANTHER" id="PTHR10353">
    <property type="entry name" value="GLYCOSYL HYDROLASE"/>
    <property type="match status" value="1"/>
</dbReference>